<reference evidence="2 3" key="1">
    <citation type="submission" date="2021-02" db="EMBL/GenBank/DDBJ databases">
        <title>Draft Genome Sequences of 5 Vibrio neptunius Strains Isolated From of Bivalve Hatcheries.</title>
        <authorList>
            <person name="Galvis F."/>
            <person name="Barja J.L."/>
            <person name="Lemos M.L."/>
            <person name="Balado M."/>
        </authorList>
    </citation>
    <scope>NUCLEOTIDE SEQUENCE [LARGE SCALE GENOMIC DNA]</scope>
    <source>
        <strain evidence="2 3">PP-145.98</strain>
    </source>
</reference>
<proteinExistence type="predicted"/>
<feature type="transmembrane region" description="Helical" evidence="1">
    <location>
        <begin position="240"/>
        <end position="265"/>
    </location>
</feature>
<dbReference type="RefSeq" id="WP_206371123.1">
    <property type="nucleotide sequence ID" value="NZ_CAWPTM010000092.1"/>
</dbReference>
<evidence type="ECO:0000313" key="2">
    <source>
        <dbReference type="EMBL" id="MBN3579140.1"/>
    </source>
</evidence>
<dbReference type="EMBL" id="JAFHLB010000021">
    <property type="protein sequence ID" value="MBN3579140.1"/>
    <property type="molecule type" value="Genomic_DNA"/>
</dbReference>
<feature type="transmembrane region" description="Helical" evidence="1">
    <location>
        <begin position="19"/>
        <end position="37"/>
    </location>
</feature>
<sequence length="414" mass="47397">MNTIASIQDTVLTPFTRSIYQKAFLLIGLCILVSVFFYDAQTITLVTSGIATVYVIVSFVFKPRLHQHIYKQDDCLHVVKSALMSNLDKRVLCCFILISVVGNAYAWADVTMLMLGNVAYQICLSVLVYRWMHQQEELSLPLTNKYLLLENKQSNCLLMQRFDIYIDKRPAEVLALSAVDETYQSADKERELEFVGTISFEEEPFEADDAATIITEINQHLSTTMGDTMTRKSWRDTAPLFVLSLVCLYAYVFWLPSLFEFMFPVERHQNKFGHMVNGTESMSDFGVHFMMFIMFIIFALPCFSAIYNFCHNIRFSTFEAVCATNEGLWLLTPSINGHESRKISRAAIAYISYADIQAKTEDTVPPTMYIDQDIKLIGVDDNLISLNDCAWNCRFVLNHLVKLGLPVRLVKHRN</sequence>
<accession>A0ABS3A542</accession>
<keyword evidence="1" id="KW-0472">Membrane</keyword>
<evidence type="ECO:0000256" key="1">
    <source>
        <dbReference type="SAM" id="Phobius"/>
    </source>
</evidence>
<keyword evidence="1" id="KW-1133">Transmembrane helix</keyword>
<feature type="transmembrane region" description="Helical" evidence="1">
    <location>
        <begin position="285"/>
        <end position="307"/>
    </location>
</feature>
<keyword evidence="3" id="KW-1185">Reference proteome</keyword>
<protein>
    <submittedName>
        <fullName evidence="2">Uncharacterized protein</fullName>
    </submittedName>
</protein>
<feature type="transmembrane region" description="Helical" evidence="1">
    <location>
        <begin position="43"/>
        <end position="61"/>
    </location>
</feature>
<evidence type="ECO:0000313" key="3">
    <source>
        <dbReference type="Proteomes" id="UP000779070"/>
    </source>
</evidence>
<keyword evidence="1" id="KW-0812">Transmembrane</keyword>
<feature type="transmembrane region" description="Helical" evidence="1">
    <location>
        <begin position="90"/>
        <end position="108"/>
    </location>
</feature>
<comment type="caution">
    <text evidence="2">The sequence shown here is derived from an EMBL/GenBank/DDBJ whole genome shotgun (WGS) entry which is preliminary data.</text>
</comment>
<organism evidence="2 3">
    <name type="scientific">Vibrio neptunius</name>
    <dbReference type="NCBI Taxonomy" id="170651"/>
    <lineage>
        <taxon>Bacteria</taxon>
        <taxon>Pseudomonadati</taxon>
        <taxon>Pseudomonadota</taxon>
        <taxon>Gammaproteobacteria</taxon>
        <taxon>Vibrionales</taxon>
        <taxon>Vibrionaceae</taxon>
        <taxon>Vibrio</taxon>
    </lineage>
</organism>
<gene>
    <name evidence="2" type="ORF">JYA62_15875</name>
</gene>
<feature type="transmembrane region" description="Helical" evidence="1">
    <location>
        <begin position="114"/>
        <end position="132"/>
    </location>
</feature>
<dbReference type="Proteomes" id="UP000779070">
    <property type="component" value="Unassembled WGS sequence"/>
</dbReference>
<name>A0ABS3A542_9VIBR</name>